<comment type="catalytic activity">
    <reaction evidence="7">
        <text>DNA(n) + a 2'-deoxyribonucleoside 5'-triphosphate = DNA(n+1) + diphosphate</text>
        <dbReference type="Rhea" id="RHEA:22508"/>
        <dbReference type="Rhea" id="RHEA-COMP:17339"/>
        <dbReference type="Rhea" id="RHEA-COMP:17340"/>
        <dbReference type="ChEBI" id="CHEBI:33019"/>
        <dbReference type="ChEBI" id="CHEBI:61560"/>
        <dbReference type="ChEBI" id="CHEBI:173112"/>
        <dbReference type="EC" id="2.7.7.7"/>
    </reaction>
</comment>
<name>A0A0G0Z2R1_UNCKA</name>
<proteinExistence type="inferred from homology"/>
<feature type="domain" description="DNA polymerase III delta subunit-like C-terminal" evidence="8">
    <location>
        <begin position="120"/>
        <end position="223"/>
    </location>
</feature>
<sequence>MIYIVHGENLSYSRNIILNQQKKLRVSSRTELSVADITPAQIKDMCHSFDLFGEPPFIVLDISQAGRMKLDGYAEAVTGIPEQTTFIIMSDKELSQANAFIKNAAAIKAKVVLGIKKPSANIFKFVDMVYEKKREQAYKELRRLLEEDQDPFYLFSMLVFGLRNLSISKTESPLAAKMAPFIRSKAKKQAEGFSQESLKALYKEVYEMDKKMKTGGVSPDVAIPYTVEKIINV</sequence>
<evidence type="ECO:0000256" key="7">
    <source>
        <dbReference type="ARBA" id="ARBA00049244"/>
    </source>
</evidence>
<evidence type="ECO:0000313" key="9">
    <source>
        <dbReference type="EMBL" id="KKS16281.1"/>
    </source>
</evidence>
<organism evidence="9 10">
    <name type="scientific">candidate division WWE3 bacterium GW2011_GWB1_41_6</name>
    <dbReference type="NCBI Taxonomy" id="1619112"/>
    <lineage>
        <taxon>Bacteria</taxon>
        <taxon>Katanobacteria</taxon>
    </lineage>
</organism>
<gene>
    <name evidence="9" type="ORF">UU72_C0024G0007</name>
</gene>
<dbReference type="InterPro" id="IPR005790">
    <property type="entry name" value="DNA_polIII_delta"/>
</dbReference>
<protein>
    <recommendedName>
        <fullName evidence="1">DNA-directed DNA polymerase</fullName>
        <ecNumber evidence="1">2.7.7.7</ecNumber>
    </recommendedName>
</protein>
<dbReference type="InterPro" id="IPR048466">
    <property type="entry name" value="DNA_pol3_delta-like_C"/>
</dbReference>
<dbReference type="EC" id="2.7.7.7" evidence="1"/>
<dbReference type="PANTHER" id="PTHR34388:SF1">
    <property type="entry name" value="DNA POLYMERASE III SUBUNIT DELTA"/>
    <property type="match status" value="1"/>
</dbReference>
<dbReference type="SUPFAM" id="SSF48019">
    <property type="entry name" value="post-AAA+ oligomerization domain-like"/>
    <property type="match status" value="1"/>
</dbReference>
<dbReference type="Gene3D" id="1.20.272.10">
    <property type="match status" value="1"/>
</dbReference>
<dbReference type="GO" id="GO:0003677">
    <property type="term" value="F:DNA binding"/>
    <property type="evidence" value="ECO:0007669"/>
    <property type="project" value="InterPro"/>
</dbReference>
<dbReference type="GO" id="GO:0003887">
    <property type="term" value="F:DNA-directed DNA polymerase activity"/>
    <property type="evidence" value="ECO:0007669"/>
    <property type="project" value="UniProtKB-KW"/>
</dbReference>
<evidence type="ECO:0000256" key="4">
    <source>
        <dbReference type="ARBA" id="ARBA00022705"/>
    </source>
</evidence>
<dbReference type="GO" id="GO:0009360">
    <property type="term" value="C:DNA polymerase III complex"/>
    <property type="evidence" value="ECO:0007669"/>
    <property type="project" value="TreeGrafter"/>
</dbReference>
<evidence type="ECO:0000256" key="2">
    <source>
        <dbReference type="ARBA" id="ARBA00022679"/>
    </source>
</evidence>
<dbReference type="AlphaFoldDB" id="A0A0G0Z2R1"/>
<accession>A0A0G0Z2R1</accession>
<keyword evidence="4" id="KW-0235">DNA replication</keyword>
<evidence type="ECO:0000256" key="5">
    <source>
        <dbReference type="ARBA" id="ARBA00022932"/>
    </source>
</evidence>
<comment type="caution">
    <text evidence="9">The sequence shown here is derived from an EMBL/GenBank/DDBJ whole genome shotgun (WGS) entry which is preliminary data.</text>
</comment>
<keyword evidence="2" id="KW-0808">Transferase</keyword>
<dbReference type="EMBL" id="LCBS01000024">
    <property type="protein sequence ID" value="KKS16281.1"/>
    <property type="molecule type" value="Genomic_DNA"/>
</dbReference>
<evidence type="ECO:0000313" key="10">
    <source>
        <dbReference type="Proteomes" id="UP000034163"/>
    </source>
</evidence>
<comment type="similarity">
    <text evidence="6">Belongs to the DNA polymerase HolA subunit family.</text>
</comment>
<dbReference type="InterPro" id="IPR008921">
    <property type="entry name" value="DNA_pol3_clamp-load_cplx_C"/>
</dbReference>
<evidence type="ECO:0000256" key="1">
    <source>
        <dbReference type="ARBA" id="ARBA00012417"/>
    </source>
</evidence>
<dbReference type="PANTHER" id="PTHR34388">
    <property type="entry name" value="DNA POLYMERASE III SUBUNIT DELTA"/>
    <property type="match status" value="1"/>
</dbReference>
<dbReference type="GO" id="GO:0006261">
    <property type="term" value="P:DNA-templated DNA replication"/>
    <property type="evidence" value="ECO:0007669"/>
    <property type="project" value="TreeGrafter"/>
</dbReference>
<evidence type="ECO:0000256" key="3">
    <source>
        <dbReference type="ARBA" id="ARBA00022695"/>
    </source>
</evidence>
<dbReference type="Proteomes" id="UP000034163">
    <property type="component" value="Unassembled WGS sequence"/>
</dbReference>
<keyword evidence="5" id="KW-0239">DNA-directed DNA polymerase</keyword>
<reference evidence="9 10" key="1">
    <citation type="journal article" date="2015" name="Nature">
        <title>rRNA introns, odd ribosomes, and small enigmatic genomes across a large radiation of phyla.</title>
        <authorList>
            <person name="Brown C.T."/>
            <person name="Hug L.A."/>
            <person name="Thomas B.C."/>
            <person name="Sharon I."/>
            <person name="Castelle C.J."/>
            <person name="Singh A."/>
            <person name="Wilkins M.J."/>
            <person name="Williams K.H."/>
            <person name="Banfield J.F."/>
        </authorList>
    </citation>
    <scope>NUCLEOTIDE SEQUENCE [LARGE SCALE GENOMIC DNA]</scope>
</reference>
<dbReference type="Pfam" id="PF21694">
    <property type="entry name" value="DNA_pol3_delta_C"/>
    <property type="match status" value="1"/>
</dbReference>
<evidence type="ECO:0000256" key="6">
    <source>
        <dbReference type="ARBA" id="ARBA00034754"/>
    </source>
</evidence>
<evidence type="ECO:0000259" key="8">
    <source>
        <dbReference type="Pfam" id="PF21694"/>
    </source>
</evidence>
<keyword evidence="3" id="KW-0548">Nucleotidyltransferase</keyword>